<dbReference type="EMBL" id="MN740162">
    <property type="protein sequence ID" value="QHT91081.1"/>
    <property type="molecule type" value="Genomic_DNA"/>
</dbReference>
<evidence type="ECO:0000313" key="1">
    <source>
        <dbReference type="EMBL" id="QHT91081.1"/>
    </source>
</evidence>
<accession>A0A6C0IDB4</accession>
<proteinExistence type="predicted"/>
<organism evidence="1">
    <name type="scientific">viral metagenome</name>
    <dbReference type="NCBI Taxonomy" id="1070528"/>
    <lineage>
        <taxon>unclassified sequences</taxon>
        <taxon>metagenomes</taxon>
        <taxon>organismal metagenomes</taxon>
    </lineage>
</organism>
<name>A0A6C0IDB4_9ZZZZ</name>
<reference evidence="1" key="1">
    <citation type="journal article" date="2020" name="Nature">
        <title>Giant virus diversity and host interactions through global metagenomics.</title>
        <authorList>
            <person name="Schulz F."/>
            <person name="Roux S."/>
            <person name="Paez-Espino D."/>
            <person name="Jungbluth S."/>
            <person name="Walsh D.A."/>
            <person name="Denef V.J."/>
            <person name="McMahon K.D."/>
            <person name="Konstantinidis K.T."/>
            <person name="Eloe-Fadrosh E.A."/>
            <person name="Kyrpides N.C."/>
            <person name="Woyke T."/>
        </authorList>
    </citation>
    <scope>NUCLEOTIDE SEQUENCE</scope>
    <source>
        <strain evidence="1">GVMAG-M-3300023184-72</strain>
    </source>
</reference>
<protein>
    <submittedName>
        <fullName evidence="1">Uncharacterized protein</fullName>
    </submittedName>
</protein>
<dbReference type="AlphaFoldDB" id="A0A6C0IDB4"/>
<sequence>MPMRLKSELYKKEQEEVIGKIISILDLTNKNTYTLYELDKNAEIQNKIMELIPEIRKWFSFNGLKAVGEPSKIKRPWLSIIKQLLKSKYNIESKDFQFTENGKYIRTHIYSFNNL</sequence>